<keyword evidence="3" id="KW-1185">Reference proteome</keyword>
<comment type="caution">
    <text evidence="2">The sequence shown here is derived from an EMBL/GenBank/DDBJ whole genome shotgun (WGS) entry which is preliminary data.</text>
</comment>
<dbReference type="OrthoDB" id="9808719at2"/>
<dbReference type="Gene3D" id="3.10.450.50">
    <property type="match status" value="1"/>
</dbReference>
<sequence length="121" mass="13133">MTDAASIATRYIALWNEADQDRRKALLADLWAEAGTYRDPLIQGEGHDQIDALIAGVQGQFPNFRFTVVGQPDGYGDQVRFSWQLGPHGSDGPIKGTDFATLENGRLKSVVGFLDQVPAAA</sequence>
<dbReference type="EMBL" id="WURB01000017">
    <property type="protein sequence ID" value="MXQ13549.1"/>
    <property type="molecule type" value="Genomic_DNA"/>
</dbReference>
<name>A0A7X3SQW7_9HYPH</name>
<dbReference type="Proteomes" id="UP000436483">
    <property type="component" value="Unassembled WGS sequence"/>
</dbReference>
<protein>
    <submittedName>
        <fullName evidence="2">Nuclear transport factor 2 family protein</fullName>
    </submittedName>
</protein>
<proteinExistence type="predicted"/>
<feature type="domain" description="SnoaL-like" evidence="1">
    <location>
        <begin position="9"/>
        <end position="108"/>
    </location>
</feature>
<gene>
    <name evidence="2" type="ORF">GR328_19205</name>
</gene>
<dbReference type="AlphaFoldDB" id="A0A7X3SQW7"/>
<evidence type="ECO:0000313" key="2">
    <source>
        <dbReference type="EMBL" id="MXQ13549.1"/>
    </source>
</evidence>
<evidence type="ECO:0000313" key="3">
    <source>
        <dbReference type="Proteomes" id="UP000436483"/>
    </source>
</evidence>
<dbReference type="Pfam" id="PF12680">
    <property type="entry name" value="SnoaL_2"/>
    <property type="match status" value="1"/>
</dbReference>
<evidence type="ECO:0000259" key="1">
    <source>
        <dbReference type="Pfam" id="PF12680"/>
    </source>
</evidence>
<dbReference type="RefSeq" id="WP_160886644.1">
    <property type="nucleotide sequence ID" value="NZ_WURB01000017.1"/>
</dbReference>
<organism evidence="2 3">
    <name type="scientific">Microvirga makkahensis</name>
    <dbReference type="NCBI Taxonomy" id="1128670"/>
    <lineage>
        <taxon>Bacteria</taxon>
        <taxon>Pseudomonadati</taxon>
        <taxon>Pseudomonadota</taxon>
        <taxon>Alphaproteobacteria</taxon>
        <taxon>Hyphomicrobiales</taxon>
        <taxon>Methylobacteriaceae</taxon>
        <taxon>Microvirga</taxon>
    </lineage>
</organism>
<dbReference type="InterPro" id="IPR037401">
    <property type="entry name" value="SnoaL-like"/>
</dbReference>
<dbReference type="SUPFAM" id="SSF54427">
    <property type="entry name" value="NTF2-like"/>
    <property type="match status" value="1"/>
</dbReference>
<reference evidence="2 3" key="2">
    <citation type="submission" date="2020-01" db="EMBL/GenBank/DDBJ databases">
        <title>Microvirga sp. nov., an arsenate reduction bacterium isolated from Tibet hotspring sediments.</title>
        <authorList>
            <person name="Xian W.-D."/>
            <person name="Li W.-J."/>
        </authorList>
    </citation>
    <scope>NUCLEOTIDE SEQUENCE [LARGE SCALE GENOMIC DNA]</scope>
    <source>
        <strain evidence="2 3">KCTC 23863</strain>
    </source>
</reference>
<dbReference type="InterPro" id="IPR032710">
    <property type="entry name" value="NTF2-like_dom_sf"/>
</dbReference>
<accession>A0A7X3SQW7</accession>
<reference evidence="2 3" key="1">
    <citation type="submission" date="2019-12" db="EMBL/GenBank/DDBJ databases">
        <authorList>
            <person name="Yuan C.-G."/>
        </authorList>
    </citation>
    <scope>NUCLEOTIDE SEQUENCE [LARGE SCALE GENOMIC DNA]</scope>
    <source>
        <strain evidence="2 3">KCTC 23863</strain>
    </source>
</reference>